<evidence type="ECO:0008006" key="3">
    <source>
        <dbReference type="Google" id="ProtNLM"/>
    </source>
</evidence>
<organism evidence="1 2">
    <name type="scientific">Paenibacillus albilobatus</name>
    <dbReference type="NCBI Taxonomy" id="2716884"/>
    <lineage>
        <taxon>Bacteria</taxon>
        <taxon>Bacillati</taxon>
        <taxon>Bacillota</taxon>
        <taxon>Bacilli</taxon>
        <taxon>Bacillales</taxon>
        <taxon>Paenibacillaceae</taxon>
        <taxon>Paenibacillus</taxon>
    </lineage>
</organism>
<dbReference type="RefSeq" id="WP_212958499.1">
    <property type="nucleotide sequence ID" value="NZ_BORQ01000006.1"/>
</dbReference>
<comment type="caution">
    <text evidence="1">The sequence shown here is derived from an EMBL/GenBank/DDBJ whole genome shotgun (WGS) entry which is preliminary data.</text>
</comment>
<proteinExistence type="predicted"/>
<dbReference type="EMBL" id="BORQ01000006">
    <property type="protein sequence ID" value="GIO33354.1"/>
    <property type="molecule type" value="Genomic_DNA"/>
</dbReference>
<name>A0A920CDY8_9BACL</name>
<sequence length="125" mass="14290">MKFEIGDWVQGKTVDGEFIHGYIETADAQREIVRVRVVQSDHEEAVGKTVSVRGSWLKLLPVNSLEDPDNLESLVDLALSTMDEVWFQELTDRMKQLRSDKGKETREIPFRGKLSNRWGLSGKKS</sequence>
<keyword evidence="2" id="KW-1185">Reference proteome</keyword>
<evidence type="ECO:0000313" key="2">
    <source>
        <dbReference type="Proteomes" id="UP000679779"/>
    </source>
</evidence>
<reference evidence="1" key="1">
    <citation type="submission" date="2021-03" db="EMBL/GenBank/DDBJ databases">
        <title>Antimicrobial resistance genes in bacteria isolated from Japanese honey, and their potential for conferring macrolide and lincosamide resistance in the American foulbrood pathogen Paenibacillus larvae.</title>
        <authorList>
            <person name="Okamoto M."/>
            <person name="Kumagai M."/>
            <person name="Kanamori H."/>
            <person name="Takamatsu D."/>
        </authorList>
    </citation>
    <scope>NUCLEOTIDE SEQUENCE</scope>
    <source>
        <strain evidence="1">J2TS6</strain>
    </source>
</reference>
<accession>A0A920CDY8</accession>
<evidence type="ECO:0000313" key="1">
    <source>
        <dbReference type="EMBL" id="GIO33354.1"/>
    </source>
</evidence>
<protein>
    <recommendedName>
        <fullName evidence="3">IDEAL domain-containing protein</fullName>
    </recommendedName>
</protein>
<dbReference type="Proteomes" id="UP000679779">
    <property type="component" value="Unassembled WGS sequence"/>
</dbReference>
<gene>
    <name evidence="1" type="ORF">J2TS6_44950</name>
</gene>
<dbReference type="AlphaFoldDB" id="A0A920CDY8"/>